<keyword evidence="5" id="KW-1185">Reference proteome</keyword>
<dbReference type="InterPro" id="IPR016181">
    <property type="entry name" value="Acyl_CoA_acyltransferase"/>
</dbReference>
<dbReference type="RefSeq" id="WP_157301379.1">
    <property type="nucleotide sequence ID" value="NZ_BAAAZB010000002.1"/>
</dbReference>
<gene>
    <name evidence="4" type="ORF">GO495_19425</name>
</gene>
<feature type="domain" description="N-acetyltransferase" evidence="3">
    <location>
        <begin position="7"/>
        <end position="143"/>
    </location>
</feature>
<evidence type="ECO:0000256" key="1">
    <source>
        <dbReference type="ARBA" id="ARBA00022679"/>
    </source>
</evidence>
<accession>A0A6N8JCW8</accession>
<keyword evidence="1 4" id="KW-0808">Transferase</keyword>
<dbReference type="OrthoDB" id="2352823at2"/>
<dbReference type="Pfam" id="PF13673">
    <property type="entry name" value="Acetyltransf_10"/>
    <property type="match status" value="1"/>
</dbReference>
<dbReference type="Proteomes" id="UP000468388">
    <property type="component" value="Unassembled WGS sequence"/>
</dbReference>
<dbReference type="InterPro" id="IPR050832">
    <property type="entry name" value="Bact_Acetyltransf"/>
</dbReference>
<dbReference type="Gene3D" id="3.40.630.30">
    <property type="match status" value="1"/>
</dbReference>
<keyword evidence="2" id="KW-0012">Acyltransferase</keyword>
<sequence length="143" mass="16276">MLSFRFIEYGSAAYQDMVTLRDIVLRKPLGLTYTEEYLQKEINDQLLGCYTNESLSGCCILTPFNDTTVQLRQMAVDNASQGQGIGRQLILFAEQQAKNNGFTHLMMHARKEAKGFYEKLGYSVKGAEFEEVGIPHYEMSKEL</sequence>
<evidence type="ECO:0000313" key="5">
    <source>
        <dbReference type="Proteomes" id="UP000468388"/>
    </source>
</evidence>
<dbReference type="SUPFAM" id="SSF55729">
    <property type="entry name" value="Acyl-CoA N-acyltransferases (Nat)"/>
    <property type="match status" value="1"/>
</dbReference>
<dbReference type="GO" id="GO:0016747">
    <property type="term" value="F:acyltransferase activity, transferring groups other than amino-acyl groups"/>
    <property type="evidence" value="ECO:0007669"/>
    <property type="project" value="InterPro"/>
</dbReference>
<dbReference type="PANTHER" id="PTHR43877">
    <property type="entry name" value="AMINOALKYLPHOSPHONATE N-ACETYLTRANSFERASE-RELATED-RELATED"/>
    <property type="match status" value="1"/>
</dbReference>
<dbReference type="AlphaFoldDB" id="A0A6N8JCW8"/>
<evidence type="ECO:0000313" key="4">
    <source>
        <dbReference type="EMBL" id="MVT42774.1"/>
    </source>
</evidence>
<name>A0A6N8JCW8_9BACT</name>
<dbReference type="CDD" id="cd04301">
    <property type="entry name" value="NAT_SF"/>
    <property type="match status" value="1"/>
</dbReference>
<dbReference type="PANTHER" id="PTHR43877:SF1">
    <property type="entry name" value="ACETYLTRANSFERASE"/>
    <property type="match status" value="1"/>
</dbReference>
<proteinExistence type="predicted"/>
<dbReference type="EMBL" id="WRXO01000005">
    <property type="protein sequence ID" value="MVT42774.1"/>
    <property type="molecule type" value="Genomic_DNA"/>
</dbReference>
<comment type="caution">
    <text evidence="4">The sequence shown here is derived from an EMBL/GenBank/DDBJ whole genome shotgun (WGS) entry which is preliminary data.</text>
</comment>
<organism evidence="4 5">
    <name type="scientific">Chitinophaga oryziterrae</name>
    <dbReference type="NCBI Taxonomy" id="1031224"/>
    <lineage>
        <taxon>Bacteria</taxon>
        <taxon>Pseudomonadati</taxon>
        <taxon>Bacteroidota</taxon>
        <taxon>Chitinophagia</taxon>
        <taxon>Chitinophagales</taxon>
        <taxon>Chitinophagaceae</taxon>
        <taxon>Chitinophaga</taxon>
    </lineage>
</organism>
<dbReference type="PROSITE" id="PS51186">
    <property type="entry name" value="GNAT"/>
    <property type="match status" value="1"/>
</dbReference>
<evidence type="ECO:0000256" key="2">
    <source>
        <dbReference type="ARBA" id="ARBA00023315"/>
    </source>
</evidence>
<evidence type="ECO:0000259" key="3">
    <source>
        <dbReference type="PROSITE" id="PS51186"/>
    </source>
</evidence>
<protein>
    <submittedName>
        <fullName evidence="4">GNAT family N-acetyltransferase</fullName>
    </submittedName>
</protein>
<reference evidence="4 5" key="1">
    <citation type="submission" date="2019-12" db="EMBL/GenBank/DDBJ databases">
        <title>The draft genomic sequence of strain Chitinophaga oryziterrae JCM 16595.</title>
        <authorList>
            <person name="Zhang X."/>
        </authorList>
    </citation>
    <scope>NUCLEOTIDE SEQUENCE [LARGE SCALE GENOMIC DNA]</scope>
    <source>
        <strain evidence="4 5">JCM 16595</strain>
    </source>
</reference>
<dbReference type="InterPro" id="IPR000182">
    <property type="entry name" value="GNAT_dom"/>
</dbReference>